<dbReference type="AlphaFoldDB" id="A0A6N7J276"/>
<keyword evidence="1" id="KW-0472">Membrane</keyword>
<feature type="transmembrane region" description="Helical" evidence="1">
    <location>
        <begin position="12"/>
        <end position="33"/>
    </location>
</feature>
<keyword evidence="3" id="KW-1185">Reference proteome</keyword>
<evidence type="ECO:0000313" key="3">
    <source>
        <dbReference type="Proteomes" id="UP000460257"/>
    </source>
</evidence>
<keyword evidence="1" id="KW-1133">Transmembrane helix</keyword>
<name>A0A6N7J276_9FIRM</name>
<protein>
    <submittedName>
        <fullName evidence="2">Uncharacterized protein</fullName>
    </submittedName>
</protein>
<organism evidence="2 3">
    <name type="scientific">Candidatus Weimeria bifida</name>
    <dbReference type="NCBI Taxonomy" id="2599074"/>
    <lineage>
        <taxon>Bacteria</taxon>
        <taxon>Bacillati</taxon>
        <taxon>Bacillota</taxon>
        <taxon>Clostridia</taxon>
        <taxon>Lachnospirales</taxon>
        <taxon>Lachnospiraceae</taxon>
        <taxon>Candidatus Weimeria</taxon>
    </lineage>
</organism>
<dbReference type="Proteomes" id="UP000460257">
    <property type="component" value="Unassembled WGS sequence"/>
</dbReference>
<evidence type="ECO:0000256" key="1">
    <source>
        <dbReference type="SAM" id="Phobius"/>
    </source>
</evidence>
<dbReference type="InterPro" id="IPR035986">
    <property type="entry name" value="PKD_dom_sf"/>
</dbReference>
<proteinExistence type="predicted"/>
<reference evidence="2" key="1">
    <citation type="journal article" date="2020" name="Appl. Environ. Microbiol.">
        <title>Medium-Chain Fatty Acid Synthesis by 'Candidatus Weimeria bifida' gen. nov., sp. nov., and 'Candidatus Pseudoramibacter fermentans' sp. nov.</title>
        <authorList>
            <person name="Scarborough M.J."/>
            <person name="Myers K.S."/>
            <person name="Donohue T.J."/>
            <person name="Noguera D.R."/>
        </authorList>
    </citation>
    <scope>NUCLEOTIDE SEQUENCE</scope>
    <source>
        <strain evidence="2">LCO1.1</strain>
    </source>
</reference>
<gene>
    <name evidence="2" type="ORF">FRC54_08055</name>
</gene>
<evidence type="ECO:0000313" key="2">
    <source>
        <dbReference type="EMBL" id="MQN01859.1"/>
    </source>
</evidence>
<dbReference type="EMBL" id="VOGC01000006">
    <property type="protein sequence ID" value="MQN01859.1"/>
    <property type="molecule type" value="Genomic_DNA"/>
</dbReference>
<sequence length="175" mass="19649">MQALIKEYGHSIVTAVAFFAIMALIFTGFNLMLSDERLTEELDSGIVRQESQTGEAALKQRLSIRSDNVAMSSDKYIGVHQNIYYEKSGGLINLKNGGARRIHINAVRLLHGNETYSDGYDVTDQVIYEDIYGNNSYLRFTMPGIYRIVVSVTDSNSVTSSYQVFVHVSHRKGRV</sequence>
<comment type="caution">
    <text evidence="2">The sequence shown here is derived from an EMBL/GenBank/DDBJ whole genome shotgun (WGS) entry which is preliminary data.</text>
</comment>
<accession>A0A6N7J276</accession>
<keyword evidence="1" id="KW-0812">Transmembrane</keyword>
<dbReference type="SUPFAM" id="SSF49299">
    <property type="entry name" value="PKD domain"/>
    <property type="match status" value="1"/>
</dbReference>